<name>A0ABQ3MR57_9PSEU</name>
<dbReference type="EMBL" id="BNAR01000018">
    <property type="protein sequence ID" value="GHH57747.1"/>
    <property type="molecule type" value="Genomic_DNA"/>
</dbReference>
<protein>
    <submittedName>
        <fullName evidence="2">Uncharacterized protein</fullName>
    </submittedName>
</protein>
<dbReference type="Proteomes" id="UP000605568">
    <property type="component" value="Unassembled WGS sequence"/>
</dbReference>
<evidence type="ECO:0000313" key="2">
    <source>
        <dbReference type="EMBL" id="GHH57747.1"/>
    </source>
</evidence>
<feature type="transmembrane region" description="Helical" evidence="1">
    <location>
        <begin position="21"/>
        <end position="39"/>
    </location>
</feature>
<keyword evidence="1" id="KW-0472">Membrane</keyword>
<comment type="caution">
    <text evidence="2">The sequence shown here is derived from an EMBL/GenBank/DDBJ whole genome shotgun (WGS) entry which is preliminary data.</text>
</comment>
<keyword evidence="1" id="KW-0812">Transmembrane</keyword>
<reference evidence="3" key="1">
    <citation type="journal article" date="2019" name="Int. J. Syst. Evol. Microbiol.">
        <title>The Global Catalogue of Microorganisms (GCM) 10K type strain sequencing project: providing services to taxonomists for standard genome sequencing and annotation.</title>
        <authorList>
            <consortium name="The Broad Institute Genomics Platform"/>
            <consortium name="The Broad Institute Genome Sequencing Center for Infectious Disease"/>
            <person name="Wu L."/>
            <person name="Ma J."/>
        </authorList>
    </citation>
    <scope>NUCLEOTIDE SEQUENCE [LARGE SCALE GENOMIC DNA]</scope>
    <source>
        <strain evidence="3">CGMCC 4.7367</strain>
    </source>
</reference>
<keyword evidence="3" id="KW-1185">Reference proteome</keyword>
<evidence type="ECO:0000313" key="3">
    <source>
        <dbReference type="Proteomes" id="UP000605568"/>
    </source>
</evidence>
<proteinExistence type="predicted"/>
<accession>A0ABQ3MR57</accession>
<organism evidence="2 3">
    <name type="scientific">Lentzea cavernae</name>
    <dbReference type="NCBI Taxonomy" id="2020703"/>
    <lineage>
        <taxon>Bacteria</taxon>
        <taxon>Bacillati</taxon>
        <taxon>Actinomycetota</taxon>
        <taxon>Actinomycetes</taxon>
        <taxon>Pseudonocardiales</taxon>
        <taxon>Pseudonocardiaceae</taxon>
        <taxon>Lentzea</taxon>
    </lineage>
</organism>
<keyword evidence="1" id="KW-1133">Transmembrane helix</keyword>
<gene>
    <name evidence="2" type="ORF">GCM10017774_77900</name>
</gene>
<dbReference type="RefSeq" id="WP_191304426.1">
    <property type="nucleotide sequence ID" value="NZ_BNAR01000018.1"/>
</dbReference>
<sequence length="73" mass="7389">MGARPAAVAVNLRRLRNARTAILILLAFALIVAGLWTIAAALFGAVIGAGVGLFFMGVALLVVEGLSSGPGDR</sequence>
<evidence type="ECO:0000256" key="1">
    <source>
        <dbReference type="SAM" id="Phobius"/>
    </source>
</evidence>
<feature type="transmembrane region" description="Helical" evidence="1">
    <location>
        <begin position="45"/>
        <end position="63"/>
    </location>
</feature>